<dbReference type="EMBL" id="CP001087">
    <property type="protein sequence ID" value="ACN17758.1"/>
    <property type="molecule type" value="Genomic_DNA"/>
</dbReference>
<dbReference type="STRING" id="177437.HRM2_47090"/>
<dbReference type="CDD" id="cd18793">
    <property type="entry name" value="SF2_C_SNF"/>
    <property type="match status" value="1"/>
</dbReference>
<keyword evidence="1" id="KW-0378">Hydrolase</keyword>
<dbReference type="HOGENOM" id="CLU_000315_21_3_7"/>
<dbReference type="SMART" id="SM00487">
    <property type="entry name" value="DEXDc"/>
    <property type="match status" value="1"/>
</dbReference>
<dbReference type="Pfam" id="PF00176">
    <property type="entry name" value="SNF2-rel_dom"/>
    <property type="match status" value="1"/>
</dbReference>
<keyword evidence="4" id="KW-0547">Nucleotide-binding</keyword>
<dbReference type="Pfam" id="PF00271">
    <property type="entry name" value="Helicase_C"/>
    <property type="match status" value="1"/>
</dbReference>
<protein>
    <submittedName>
        <fullName evidence="4">Helicase</fullName>
    </submittedName>
</protein>
<keyword evidence="4" id="KW-0347">Helicase</keyword>
<dbReference type="InterPro" id="IPR014001">
    <property type="entry name" value="Helicase_ATP-bd"/>
</dbReference>
<evidence type="ECO:0000256" key="1">
    <source>
        <dbReference type="ARBA" id="ARBA00022801"/>
    </source>
</evidence>
<dbReference type="Proteomes" id="UP000000442">
    <property type="component" value="Chromosome"/>
</dbReference>
<evidence type="ECO:0000313" key="4">
    <source>
        <dbReference type="EMBL" id="ACN17758.1"/>
    </source>
</evidence>
<dbReference type="PANTHER" id="PTHR10799">
    <property type="entry name" value="SNF2/RAD54 HELICASE FAMILY"/>
    <property type="match status" value="1"/>
</dbReference>
<dbReference type="Gene3D" id="3.40.50.10810">
    <property type="entry name" value="Tandem AAA-ATPase domain"/>
    <property type="match status" value="1"/>
</dbReference>
<dbReference type="PROSITE" id="PS51192">
    <property type="entry name" value="HELICASE_ATP_BIND_1"/>
    <property type="match status" value="1"/>
</dbReference>
<gene>
    <name evidence="4" type="ordered locus">HRM2_47090</name>
</gene>
<dbReference type="SMART" id="SM00490">
    <property type="entry name" value="HELICc"/>
    <property type="match status" value="1"/>
</dbReference>
<evidence type="ECO:0000313" key="5">
    <source>
        <dbReference type="Proteomes" id="UP000000442"/>
    </source>
</evidence>
<dbReference type="Gene3D" id="3.40.50.300">
    <property type="entry name" value="P-loop containing nucleotide triphosphate hydrolases"/>
    <property type="match status" value="1"/>
</dbReference>
<dbReference type="CDD" id="cd18012">
    <property type="entry name" value="DEXQc_arch_SWI2_SNF2"/>
    <property type="match status" value="1"/>
</dbReference>
<dbReference type="SUPFAM" id="SSF52540">
    <property type="entry name" value="P-loop containing nucleoside triphosphate hydrolases"/>
    <property type="match status" value="2"/>
</dbReference>
<dbReference type="KEGG" id="dat:HRM2_47090"/>
<dbReference type="GO" id="GO:0004386">
    <property type="term" value="F:helicase activity"/>
    <property type="evidence" value="ECO:0007669"/>
    <property type="project" value="UniProtKB-KW"/>
</dbReference>
<dbReference type="InterPro" id="IPR027417">
    <property type="entry name" value="P-loop_NTPase"/>
</dbReference>
<feature type="domain" description="Helicase ATP-binding" evidence="2">
    <location>
        <begin position="499"/>
        <end position="655"/>
    </location>
</feature>
<dbReference type="InterPro" id="IPR001650">
    <property type="entry name" value="Helicase_C-like"/>
</dbReference>
<keyword evidence="5" id="KW-1185">Reference proteome</keyword>
<keyword evidence="4" id="KW-0067">ATP-binding</keyword>
<dbReference type="GO" id="GO:0016787">
    <property type="term" value="F:hydrolase activity"/>
    <property type="evidence" value="ECO:0007669"/>
    <property type="project" value="UniProtKB-KW"/>
</dbReference>
<sequence>MALKIETLFESLKKTRPIIRNAKIPDAIAFRITSEVQGVCLTVIDGEGKEVDPEYEFYSGSKRSILKEISRIKEQEAFTIEWEAKPGDRSFYIDGNEYLVSMLLASGCLVDGEDQKIELSLEKARVKLSIHGKSPDKEKSLTTDTPQETVLEASMGLWLGAKQIHPIIPVTETHILSGTTIYQVTPLGRHFNTLTLFETTLGPELLEQYLTMLFSNLSNVEIDYSGFKLKQGSPKTTRPALIFDNVTPDKTLHLRVSATYSGFSPDFFDNFDLDKIVSVNEMERTITVSPLVHGEISDCFREIQTMLKKHSRSLKQDNGLYVEDNFMVVEPALAETFITQELAGLLARYMVLGAEKLKSYRVKYVQPTLGLKLSHGIDFLEGEGTLELAGEKFSINDVLKQYQKSTYVRLSDGTSALINPEYMRTLSRIFKRQKSGIKVSFFDLPVVEELIGEKVAQKTFKRSRDIFLGFNRLKTSKKRLPKINATLRGYQKQGVRWASYLYKHKLGGCLADDMGLGKTIQTIALFASIYPRERHPTLVVMPKTLLFNWASELERFTPNLTFITYYGPLRDISHARKNNIILTTYAVVRNDIETLKDETFHAVVLDESQQIKNLNSKISKAVMLLNADHRLALSGTPIENNLGELYALFRFLNPSMFGTTADFSRNYLTPIQKDDNKTAVKELKKKIYPFILRRLKGEVLKELPDKMEQTLYVDMTADQERLYHQRRLMYKNAIKEEIAKKGLKQSQLFVLQALGELRQIASIPEIKSDNQIISPKREVLMEHVTEAVAGNHKVLIFANFLHSLDCISLDMEKAGLDHLVMTGATRDRSAIVERFQTDNSCAALMMTLKTGGLGLNLTAADYVFLFDPWWNVAAENQAIDRAHRMGQKNTVFSYRLIARNTIEEKILKLQAKKKALFDSLIAADNASIKQMDEADIDYVLGE</sequence>
<dbReference type="OrthoDB" id="18878at2"/>
<feature type="domain" description="Helicase C-terminal" evidence="3">
    <location>
        <begin position="780"/>
        <end position="928"/>
    </location>
</feature>
<dbReference type="PROSITE" id="PS51194">
    <property type="entry name" value="HELICASE_CTER"/>
    <property type="match status" value="1"/>
</dbReference>
<dbReference type="InterPro" id="IPR000330">
    <property type="entry name" value="SNF2_N"/>
</dbReference>
<dbReference type="GO" id="GO:0005524">
    <property type="term" value="F:ATP binding"/>
    <property type="evidence" value="ECO:0007669"/>
    <property type="project" value="InterPro"/>
</dbReference>
<reference evidence="4 5" key="1">
    <citation type="journal article" date="2009" name="Environ. Microbiol.">
        <title>Genome sequence of Desulfobacterium autotrophicum HRM2, a marine sulfate reducer oxidizing organic carbon completely to carbon dioxide.</title>
        <authorList>
            <person name="Strittmatter A.W."/>
            <person name="Liesegang H."/>
            <person name="Rabus R."/>
            <person name="Decker I."/>
            <person name="Amann J."/>
            <person name="Andres S."/>
            <person name="Henne A."/>
            <person name="Fricke W.F."/>
            <person name="Martinez-Arias R."/>
            <person name="Bartels D."/>
            <person name="Goesmann A."/>
            <person name="Krause L."/>
            <person name="Puehler A."/>
            <person name="Klenk H.P."/>
            <person name="Richter M."/>
            <person name="Schuler M."/>
            <person name="Gloeckner F.O."/>
            <person name="Meyerdierks A."/>
            <person name="Gottschalk G."/>
            <person name="Amann R."/>
        </authorList>
    </citation>
    <scope>NUCLEOTIDE SEQUENCE [LARGE SCALE GENOMIC DNA]</scope>
    <source>
        <strain evidence="5">ATCC 43914 / DSM 3382 / HRM2</strain>
    </source>
</reference>
<dbReference type="InterPro" id="IPR038718">
    <property type="entry name" value="SNF2-like_sf"/>
</dbReference>
<dbReference type="InterPro" id="IPR049730">
    <property type="entry name" value="SNF2/RAD54-like_C"/>
</dbReference>
<evidence type="ECO:0000259" key="3">
    <source>
        <dbReference type="PROSITE" id="PS51194"/>
    </source>
</evidence>
<dbReference type="AlphaFoldDB" id="C0QH99"/>
<dbReference type="RefSeq" id="WP_015906468.1">
    <property type="nucleotide sequence ID" value="NC_012108.1"/>
</dbReference>
<accession>C0QH99</accession>
<proteinExistence type="predicted"/>
<dbReference type="eggNOG" id="COG0553">
    <property type="taxonomic scope" value="Bacteria"/>
</dbReference>
<name>C0QH99_DESAH</name>
<evidence type="ECO:0000259" key="2">
    <source>
        <dbReference type="PROSITE" id="PS51192"/>
    </source>
</evidence>
<organism evidence="4 5">
    <name type="scientific">Desulforapulum autotrophicum (strain ATCC 43914 / DSM 3382 / VKM B-1955 / HRM2)</name>
    <name type="common">Desulfobacterium autotrophicum</name>
    <dbReference type="NCBI Taxonomy" id="177437"/>
    <lineage>
        <taxon>Bacteria</taxon>
        <taxon>Pseudomonadati</taxon>
        <taxon>Thermodesulfobacteriota</taxon>
        <taxon>Desulfobacteria</taxon>
        <taxon>Desulfobacterales</taxon>
        <taxon>Desulfobacteraceae</taxon>
        <taxon>Desulforapulum</taxon>
    </lineage>
</organism>